<sequence>MTSIENEYQVTGMTCGHCEAAVRQEVDQIPGVESIRVSAQAGTLIVNSSTEIDDAQVVAAVEEAGYTAQRVR</sequence>
<accession>A0ABQ1PI31</accession>
<evidence type="ECO:0000259" key="1">
    <source>
        <dbReference type="PROSITE" id="PS50846"/>
    </source>
</evidence>
<dbReference type="SUPFAM" id="SSF55008">
    <property type="entry name" value="HMA, heavy metal-associated domain"/>
    <property type="match status" value="1"/>
</dbReference>
<dbReference type="CDD" id="cd00371">
    <property type="entry name" value="HMA"/>
    <property type="match status" value="1"/>
</dbReference>
<reference evidence="3" key="1">
    <citation type="journal article" date="2019" name="Int. J. Syst. Evol. Microbiol.">
        <title>The Global Catalogue of Microorganisms (GCM) 10K type strain sequencing project: providing services to taxonomists for standard genome sequencing and annotation.</title>
        <authorList>
            <consortium name="The Broad Institute Genomics Platform"/>
            <consortium name="The Broad Institute Genome Sequencing Center for Infectious Disease"/>
            <person name="Wu L."/>
            <person name="Ma J."/>
        </authorList>
    </citation>
    <scope>NUCLEOTIDE SEQUENCE [LARGE SCALE GENOMIC DNA]</scope>
    <source>
        <strain evidence="3">CGMCC 1.15480</strain>
    </source>
</reference>
<keyword evidence="3" id="KW-1185">Reference proteome</keyword>
<protein>
    <submittedName>
        <fullName evidence="2">Copper chaperone</fullName>
    </submittedName>
</protein>
<dbReference type="InterPro" id="IPR036163">
    <property type="entry name" value="HMA_dom_sf"/>
</dbReference>
<dbReference type="PROSITE" id="PS50846">
    <property type="entry name" value="HMA_2"/>
    <property type="match status" value="1"/>
</dbReference>
<dbReference type="InterPro" id="IPR006121">
    <property type="entry name" value="HMA_dom"/>
</dbReference>
<organism evidence="2 3">
    <name type="scientific">Tersicoccus solisilvae</name>
    <dbReference type="NCBI Taxonomy" id="1882339"/>
    <lineage>
        <taxon>Bacteria</taxon>
        <taxon>Bacillati</taxon>
        <taxon>Actinomycetota</taxon>
        <taxon>Actinomycetes</taxon>
        <taxon>Micrococcales</taxon>
        <taxon>Micrococcaceae</taxon>
        <taxon>Tersicoccus</taxon>
    </lineage>
</organism>
<comment type="caution">
    <text evidence="2">The sequence shown here is derived from an EMBL/GenBank/DDBJ whole genome shotgun (WGS) entry which is preliminary data.</text>
</comment>
<dbReference type="EMBL" id="BMJI01000020">
    <property type="protein sequence ID" value="GGC97643.1"/>
    <property type="molecule type" value="Genomic_DNA"/>
</dbReference>
<evidence type="ECO:0000313" key="3">
    <source>
        <dbReference type="Proteomes" id="UP000597761"/>
    </source>
</evidence>
<dbReference type="RefSeq" id="WP_188668836.1">
    <property type="nucleotide sequence ID" value="NZ_BMJI01000020.1"/>
</dbReference>
<dbReference type="Gene3D" id="3.30.70.100">
    <property type="match status" value="1"/>
</dbReference>
<gene>
    <name evidence="2" type="ORF">GCM10011512_25760</name>
</gene>
<dbReference type="Proteomes" id="UP000597761">
    <property type="component" value="Unassembled WGS sequence"/>
</dbReference>
<feature type="domain" description="HMA" evidence="1">
    <location>
        <begin position="4"/>
        <end position="69"/>
    </location>
</feature>
<evidence type="ECO:0000313" key="2">
    <source>
        <dbReference type="EMBL" id="GGC97643.1"/>
    </source>
</evidence>
<dbReference type="Pfam" id="PF00403">
    <property type="entry name" value="HMA"/>
    <property type="match status" value="1"/>
</dbReference>
<proteinExistence type="predicted"/>
<name>A0ABQ1PI31_9MICC</name>